<keyword evidence="2" id="KW-0812">Transmembrane</keyword>
<dbReference type="Proteomes" id="UP000694580">
    <property type="component" value="Chromosome 16"/>
</dbReference>
<dbReference type="AlphaFoldDB" id="A0AAY4EY25"/>
<reference evidence="3" key="3">
    <citation type="submission" date="2025-09" db="UniProtKB">
        <authorList>
            <consortium name="Ensembl"/>
        </authorList>
    </citation>
    <scope>IDENTIFICATION</scope>
</reference>
<evidence type="ECO:0000313" key="4">
    <source>
        <dbReference type="Proteomes" id="UP000694580"/>
    </source>
</evidence>
<dbReference type="Ensembl" id="ENSDCDT00010072965.1">
    <property type="protein sequence ID" value="ENSDCDP00010062176.1"/>
    <property type="gene ID" value="ENSDCDG00010034186.1"/>
</dbReference>
<feature type="transmembrane region" description="Helical" evidence="2">
    <location>
        <begin position="42"/>
        <end position="70"/>
    </location>
</feature>
<evidence type="ECO:0008006" key="5">
    <source>
        <dbReference type="Google" id="ProtNLM"/>
    </source>
</evidence>
<keyword evidence="2" id="KW-1133">Transmembrane helix</keyword>
<evidence type="ECO:0000256" key="1">
    <source>
        <dbReference type="SAM" id="MobiDB-lite"/>
    </source>
</evidence>
<evidence type="ECO:0000256" key="2">
    <source>
        <dbReference type="SAM" id="Phobius"/>
    </source>
</evidence>
<reference evidence="3 4" key="1">
    <citation type="submission" date="2020-06" db="EMBL/GenBank/DDBJ databases">
        <authorList>
            <consortium name="Wellcome Sanger Institute Data Sharing"/>
        </authorList>
    </citation>
    <scope>NUCLEOTIDE SEQUENCE [LARGE SCALE GENOMIC DNA]</scope>
</reference>
<protein>
    <recommendedName>
        <fullName evidence="5">Secreted protein</fullName>
    </recommendedName>
</protein>
<feature type="region of interest" description="Disordered" evidence="1">
    <location>
        <begin position="79"/>
        <end position="98"/>
    </location>
</feature>
<accession>A0AAY4EY25</accession>
<sequence>MYPSASLSIRSTIFLRPWLSSGVSWSNVVASSLPRKASWSYWWLWLSSWGCLLSSGWWWTLSLLGVGFPYMQQAAHSSKKHKKPHTSICGGEGGRAGA</sequence>
<keyword evidence="2" id="KW-0472">Membrane</keyword>
<reference evidence="3" key="2">
    <citation type="submission" date="2025-08" db="UniProtKB">
        <authorList>
            <consortium name="Ensembl"/>
        </authorList>
    </citation>
    <scope>IDENTIFICATION</scope>
</reference>
<organism evidence="3 4">
    <name type="scientific">Denticeps clupeoides</name>
    <name type="common">denticle herring</name>
    <dbReference type="NCBI Taxonomy" id="299321"/>
    <lineage>
        <taxon>Eukaryota</taxon>
        <taxon>Metazoa</taxon>
        <taxon>Chordata</taxon>
        <taxon>Craniata</taxon>
        <taxon>Vertebrata</taxon>
        <taxon>Euteleostomi</taxon>
        <taxon>Actinopterygii</taxon>
        <taxon>Neopterygii</taxon>
        <taxon>Teleostei</taxon>
        <taxon>Clupei</taxon>
        <taxon>Clupeiformes</taxon>
        <taxon>Denticipitoidei</taxon>
        <taxon>Denticipitidae</taxon>
        <taxon>Denticeps</taxon>
    </lineage>
</organism>
<evidence type="ECO:0000313" key="3">
    <source>
        <dbReference type="Ensembl" id="ENSDCDP00010062176.1"/>
    </source>
</evidence>
<dbReference type="GeneTree" id="ENSGT00940000174513"/>
<keyword evidence="4" id="KW-1185">Reference proteome</keyword>
<name>A0AAY4EY25_9TELE</name>
<proteinExistence type="predicted"/>